<dbReference type="RefSeq" id="WP_201347663.1">
    <property type="nucleotide sequence ID" value="NZ_AP014546.1"/>
</dbReference>
<dbReference type="EMBL" id="AP014546">
    <property type="protein sequence ID" value="BBB30480.1"/>
    <property type="molecule type" value="Genomic_DNA"/>
</dbReference>
<proteinExistence type="inferred from homology"/>
<accession>A0A7R6SX55</accession>
<feature type="domain" description="Fe-containing alcohol dehydrogenase-like C-terminal" evidence="5">
    <location>
        <begin position="204"/>
        <end position="396"/>
    </location>
</feature>
<gene>
    <name evidence="6" type="ORF">NEJAP_2535</name>
</gene>
<evidence type="ECO:0000259" key="5">
    <source>
        <dbReference type="Pfam" id="PF25137"/>
    </source>
</evidence>
<evidence type="ECO:0000313" key="7">
    <source>
        <dbReference type="Proteomes" id="UP000595332"/>
    </source>
</evidence>
<evidence type="ECO:0000313" key="6">
    <source>
        <dbReference type="EMBL" id="BBB30480.1"/>
    </source>
</evidence>
<dbReference type="KEGG" id="njp:NEJAP_2535"/>
<dbReference type="Proteomes" id="UP000595332">
    <property type="component" value="Chromosome"/>
</dbReference>
<dbReference type="AlphaFoldDB" id="A0A7R6SX55"/>
<dbReference type="PROSITE" id="PS00913">
    <property type="entry name" value="ADH_IRON_1"/>
    <property type="match status" value="1"/>
</dbReference>
<comment type="cofactor">
    <cofactor evidence="1">
        <name>Fe cation</name>
        <dbReference type="ChEBI" id="CHEBI:24875"/>
    </cofactor>
</comment>
<organism evidence="6 7">
    <name type="scientific">Neptunomonas japonica JAMM 1380</name>
    <dbReference type="NCBI Taxonomy" id="1441457"/>
    <lineage>
        <taxon>Bacteria</taxon>
        <taxon>Pseudomonadati</taxon>
        <taxon>Pseudomonadota</taxon>
        <taxon>Gammaproteobacteria</taxon>
        <taxon>Oceanospirillales</taxon>
        <taxon>Oceanospirillaceae</taxon>
        <taxon>Neptunomonas</taxon>
    </lineage>
</organism>
<dbReference type="InterPro" id="IPR001670">
    <property type="entry name" value="ADH_Fe/GldA"/>
</dbReference>
<reference evidence="6 7" key="1">
    <citation type="journal article" date="2008" name="Int. J. Syst. Evol. Microbiol.">
        <title>Neptunomonas japonica sp. nov., an Osedax japonicus symbiont-like bacterium isolated from sediment adjacent to sperm whale carcasses off Kagoshima, Japan.</title>
        <authorList>
            <person name="Miyazaki M."/>
            <person name="Nogi Y."/>
            <person name="Fujiwara Y."/>
            <person name="Kawato M."/>
            <person name="Kubokawa K."/>
            <person name="Horikoshi K."/>
        </authorList>
    </citation>
    <scope>NUCLEOTIDE SEQUENCE [LARGE SCALE GENOMIC DNA]</scope>
    <source>
        <strain evidence="6 7">JAMM 1380</strain>
    </source>
</reference>
<dbReference type="PANTHER" id="PTHR11496">
    <property type="entry name" value="ALCOHOL DEHYDROGENASE"/>
    <property type="match status" value="1"/>
</dbReference>
<dbReference type="PANTHER" id="PTHR11496:SF83">
    <property type="entry name" value="HYDROXYACID-OXOACID TRANSHYDROGENASE, MITOCHONDRIAL"/>
    <property type="match status" value="1"/>
</dbReference>
<keyword evidence="7" id="KW-1185">Reference proteome</keyword>
<dbReference type="Pfam" id="PF25137">
    <property type="entry name" value="ADH_Fe_C"/>
    <property type="match status" value="1"/>
</dbReference>
<dbReference type="InterPro" id="IPR056798">
    <property type="entry name" value="ADH_Fe_C"/>
</dbReference>
<evidence type="ECO:0000256" key="1">
    <source>
        <dbReference type="ARBA" id="ARBA00001962"/>
    </source>
</evidence>
<dbReference type="Gene3D" id="1.20.1090.10">
    <property type="entry name" value="Dehydroquinate synthase-like - alpha domain"/>
    <property type="match status" value="1"/>
</dbReference>
<dbReference type="InterPro" id="IPR018211">
    <property type="entry name" value="ADH_Fe_CS"/>
</dbReference>
<protein>
    <submittedName>
        <fullName evidence="6">Alcohol dehydrogenase</fullName>
    </submittedName>
</protein>
<dbReference type="GO" id="GO:0046872">
    <property type="term" value="F:metal ion binding"/>
    <property type="evidence" value="ECO:0007669"/>
    <property type="project" value="InterPro"/>
</dbReference>
<dbReference type="GO" id="GO:0004022">
    <property type="term" value="F:alcohol dehydrogenase (NAD+) activity"/>
    <property type="evidence" value="ECO:0007669"/>
    <property type="project" value="TreeGrafter"/>
</dbReference>
<sequence length="399" mass="41846">MSSTGYLQYTMRTVVHCAAGSIVRIPALFDGLGAKRILLMSDAGLEQAGIVDQVVRVFGTTGFSSRPALAGVFTGIAPDAACDTVNEALRYAREISADAILALGGGSVMDAAKGVKYALHHNLTDVRDAIQVGIKIESWPNATPMDIPHIAVPTTAGTGAEVTPGAVLYNEEAGIKGNLAVPFIEADIAVLDPNLTLGLPAHITASTGMDALTHALETVASPNSDHFTDAHAFMSAQLIERNLPTAVNDGQNVAARSSMLQASTMACNAFINALNAMPVHNCAHAFGAMFHIPHGDANAVLLPIVMEELRDFYLPNAERLSQALNLNVIGLSADEQLDAVIARLRGLLKETGQAQNFARFKIPADAMESIVIAVASDPVGLFLPIPPEKIVAIATKAMG</sequence>
<comment type="similarity">
    <text evidence="2">Belongs to the iron-containing alcohol dehydrogenase family.</text>
</comment>
<dbReference type="Pfam" id="PF00465">
    <property type="entry name" value="Fe-ADH"/>
    <property type="match status" value="1"/>
</dbReference>
<name>A0A7R6SX55_9GAMM</name>
<dbReference type="Gene3D" id="3.40.50.1970">
    <property type="match status" value="1"/>
</dbReference>
<evidence type="ECO:0000256" key="2">
    <source>
        <dbReference type="ARBA" id="ARBA00007358"/>
    </source>
</evidence>
<evidence type="ECO:0000259" key="4">
    <source>
        <dbReference type="Pfam" id="PF00465"/>
    </source>
</evidence>
<dbReference type="InterPro" id="IPR039697">
    <property type="entry name" value="Alcohol_dehydrogenase_Fe"/>
</dbReference>
<dbReference type="SUPFAM" id="SSF56796">
    <property type="entry name" value="Dehydroquinate synthase-like"/>
    <property type="match status" value="1"/>
</dbReference>
<feature type="domain" description="Alcohol dehydrogenase iron-type/glycerol dehydrogenase GldA" evidence="4">
    <location>
        <begin position="15"/>
        <end position="193"/>
    </location>
</feature>
<dbReference type="CDD" id="cd14863">
    <property type="entry name" value="Fe-ADH-like"/>
    <property type="match status" value="1"/>
</dbReference>
<keyword evidence="3" id="KW-0560">Oxidoreductase</keyword>
<dbReference type="FunFam" id="3.40.50.1970:FF:000003">
    <property type="entry name" value="Alcohol dehydrogenase, iron-containing"/>
    <property type="match status" value="1"/>
</dbReference>
<evidence type="ECO:0000256" key="3">
    <source>
        <dbReference type="ARBA" id="ARBA00023002"/>
    </source>
</evidence>